<feature type="transmembrane region" description="Helical" evidence="1">
    <location>
        <begin position="12"/>
        <end position="36"/>
    </location>
</feature>
<dbReference type="EMBL" id="CP001339">
    <property type="protein sequence ID" value="ACL73674.1"/>
    <property type="molecule type" value="Genomic_DNA"/>
</dbReference>
<organism evidence="2 3">
    <name type="scientific">Thioalkalivibrio sulfidiphilus (strain HL-EbGR7)</name>
    <dbReference type="NCBI Taxonomy" id="396588"/>
    <lineage>
        <taxon>Bacteria</taxon>
        <taxon>Pseudomonadati</taxon>
        <taxon>Pseudomonadota</taxon>
        <taxon>Gammaproteobacteria</taxon>
        <taxon>Chromatiales</taxon>
        <taxon>Ectothiorhodospiraceae</taxon>
        <taxon>Thioalkalivibrio</taxon>
    </lineage>
</organism>
<dbReference type="eggNOG" id="ENOG50347YM">
    <property type="taxonomic scope" value="Bacteria"/>
</dbReference>
<keyword evidence="1" id="KW-1133">Transmembrane helix</keyword>
<dbReference type="HOGENOM" id="CLU_1884854_0_0_6"/>
<name>B8GM87_THISH</name>
<accession>B8GM87</accession>
<dbReference type="RefSeq" id="WP_012639149.1">
    <property type="nucleotide sequence ID" value="NC_011901.1"/>
</dbReference>
<feature type="transmembrane region" description="Helical" evidence="1">
    <location>
        <begin position="101"/>
        <end position="122"/>
    </location>
</feature>
<evidence type="ECO:0000313" key="2">
    <source>
        <dbReference type="EMBL" id="ACL73674.1"/>
    </source>
</evidence>
<sequence>MTELNIRSGRRRLSTLASIPWTLVIILYMVVVHYSALDMSGITGYVFIGLGVFVLFVEFFKSGDINAAAFLIDLSSAVLSLIVATVLLSYLYFSLDQVPTFYHWFGFAIILGDAILSPFNAFRTALRNLGLGVST</sequence>
<keyword evidence="3" id="KW-1185">Reference proteome</keyword>
<evidence type="ECO:0000256" key="1">
    <source>
        <dbReference type="SAM" id="Phobius"/>
    </source>
</evidence>
<keyword evidence="1" id="KW-0812">Transmembrane</keyword>
<protein>
    <submittedName>
        <fullName evidence="2">Uncharacterized protein</fullName>
    </submittedName>
</protein>
<feature type="transmembrane region" description="Helical" evidence="1">
    <location>
        <begin position="42"/>
        <end position="60"/>
    </location>
</feature>
<evidence type="ECO:0000313" key="3">
    <source>
        <dbReference type="Proteomes" id="UP000002383"/>
    </source>
</evidence>
<dbReference type="STRING" id="396588.Tgr7_2599"/>
<dbReference type="KEGG" id="tgr:Tgr7_2599"/>
<feature type="transmembrane region" description="Helical" evidence="1">
    <location>
        <begin position="67"/>
        <end position="95"/>
    </location>
</feature>
<keyword evidence="1" id="KW-0472">Membrane</keyword>
<gene>
    <name evidence="2" type="ordered locus">Tgr7_2599</name>
</gene>
<proteinExistence type="predicted"/>
<dbReference type="OrthoDB" id="5616077at2"/>
<dbReference type="AlphaFoldDB" id="B8GM87"/>
<reference evidence="2 3" key="1">
    <citation type="journal article" date="2011" name="Stand. Genomic Sci.">
        <title>Complete genome sequence of 'Thioalkalivibrio sulfidophilus' HL-EbGr7.</title>
        <authorList>
            <person name="Muyzer G."/>
            <person name="Sorokin D.Y."/>
            <person name="Mavromatis K."/>
            <person name="Lapidus A."/>
            <person name="Clum A."/>
            <person name="Ivanova N."/>
            <person name="Pati A."/>
            <person name="d'Haeseleer P."/>
            <person name="Woyke T."/>
            <person name="Kyrpides N.C."/>
        </authorList>
    </citation>
    <scope>NUCLEOTIDE SEQUENCE [LARGE SCALE GENOMIC DNA]</scope>
    <source>
        <strain evidence="2 3">HL-EbGR7</strain>
    </source>
</reference>
<dbReference type="Proteomes" id="UP000002383">
    <property type="component" value="Chromosome"/>
</dbReference>